<reference evidence="3" key="1">
    <citation type="journal article" date="2012" name="Mol. Plant Microbe Interact.">
        <title>A highly conserved effector in Fusarium oxysporum is required for full virulence on Arabidopsis.</title>
        <authorList>
            <person name="Thatcher L.F."/>
            <person name="Gardiner D.M."/>
            <person name="Kazan K."/>
            <person name="Manners J."/>
        </authorList>
    </citation>
    <scope>NUCLEOTIDE SEQUENCE [LARGE SCALE GENOMIC DNA]</scope>
    <source>
        <strain evidence="3">Fo5176</strain>
    </source>
</reference>
<dbReference type="Proteomes" id="UP000002489">
    <property type="component" value="Unassembled WGS sequence"/>
</dbReference>
<protein>
    <submittedName>
        <fullName evidence="2">Uncharacterized protein</fullName>
    </submittedName>
</protein>
<proteinExistence type="predicted"/>
<name>A0A0D2Y7Z3_FUSOF</name>
<organism evidence="2 3">
    <name type="scientific">Fusarium oxysporum (strain Fo5176)</name>
    <name type="common">Fusarium vascular wilt</name>
    <dbReference type="NCBI Taxonomy" id="660025"/>
    <lineage>
        <taxon>Eukaryota</taxon>
        <taxon>Fungi</taxon>
        <taxon>Dikarya</taxon>
        <taxon>Ascomycota</taxon>
        <taxon>Pezizomycotina</taxon>
        <taxon>Sordariomycetes</taxon>
        <taxon>Hypocreomycetidae</taxon>
        <taxon>Hypocreales</taxon>
        <taxon>Nectriaceae</taxon>
        <taxon>Fusarium</taxon>
        <taxon>Fusarium oxysporum species complex</taxon>
    </lineage>
</organism>
<feature type="region of interest" description="Disordered" evidence="1">
    <location>
        <begin position="175"/>
        <end position="197"/>
    </location>
</feature>
<evidence type="ECO:0000313" key="3">
    <source>
        <dbReference type="Proteomes" id="UP000002489"/>
    </source>
</evidence>
<dbReference type="EnsemblFungi" id="FOXG_12409T0">
    <property type="protein sequence ID" value="FOXG_12409P0"/>
    <property type="gene ID" value="FOXG_12409"/>
</dbReference>
<evidence type="ECO:0000256" key="1">
    <source>
        <dbReference type="SAM" id="MobiDB-lite"/>
    </source>
</evidence>
<accession>A0A0D2Y7Z3</accession>
<reference evidence="2" key="2">
    <citation type="submission" date="2025-08" db="UniProtKB">
        <authorList>
            <consortium name="EnsemblFungi"/>
        </authorList>
    </citation>
    <scope>IDENTIFICATION</scope>
    <source>
        <strain evidence="2">4287 / CBS 123668 / FGSC 9935 / NRRL 34936</strain>
    </source>
</reference>
<dbReference type="AlphaFoldDB" id="A0A0D2Y7Z3"/>
<sequence>MTVNVIADFVSPFFGKMVQSKKRICGLGKMEKSLALRDIAIPHEVHLSAVVSTAKLGLKFRRYKSNTLRLYSHHTVRFSLFQAPKNVILAEGVTIDSSIHWKQKGFIHLGIFTTLHMDKLPVPRGVSHEVSSAASYHRGRLHLNVYLIQQALQRREYIAICPAWCQGIDSDRGRELSSFKPRNKSSPETEDTVLSRS</sequence>
<evidence type="ECO:0000313" key="2">
    <source>
        <dbReference type="EnsemblFungi" id="FOXG_12409P0"/>
    </source>
</evidence>